<keyword evidence="3" id="KW-1185">Reference proteome</keyword>
<gene>
    <name evidence="2" type="ORF">A5892_00295</name>
</gene>
<dbReference type="RefSeq" id="WP_223302857.1">
    <property type="nucleotide sequence ID" value="NZ_CP015243.1"/>
</dbReference>
<evidence type="ECO:0000313" key="3">
    <source>
        <dbReference type="Proteomes" id="UP000077875"/>
    </source>
</evidence>
<feature type="compositionally biased region" description="Polar residues" evidence="1">
    <location>
        <begin position="15"/>
        <end position="42"/>
    </location>
</feature>
<accession>A0A172YA42</accession>
<feature type="region of interest" description="Disordered" evidence="1">
    <location>
        <begin position="1"/>
        <end position="42"/>
    </location>
</feature>
<organism evidence="2 3">
    <name type="scientific">Halotalea alkalilenta</name>
    <dbReference type="NCBI Taxonomy" id="376489"/>
    <lineage>
        <taxon>Bacteria</taxon>
        <taxon>Pseudomonadati</taxon>
        <taxon>Pseudomonadota</taxon>
        <taxon>Gammaproteobacteria</taxon>
        <taxon>Oceanospirillales</taxon>
        <taxon>Halomonadaceae</taxon>
        <taxon>Halotalea</taxon>
    </lineage>
</organism>
<dbReference type="InterPro" id="IPR007298">
    <property type="entry name" value="Cu-R_lipoprotein_NlpE"/>
</dbReference>
<sequence>MLAGCGGADDEPEQTGPTPSTDSSRVSQAGASQEDSQVQSQVFRGTLPCASCEGIETELTLRFTGDEQPSGFSLKETYKGSGEGDQVELSEGQWTQVTGTSADQNAVVYQLDPQGEHQRFFQRIDENTLRMLDLSMEPIDSQLDYELTRE</sequence>
<dbReference type="Proteomes" id="UP000077875">
    <property type="component" value="Chromosome"/>
</dbReference>
<evidence type="ECO:0000256" key="1">
    <source>
        <dbReference type="SAM" id="MobiDB-lite"/>
    </source>
</evidence>
<dbReference type="Pfam" id="PF04170">
    <property type="entry name" value="NlpE"/>
    <property type="match status" value="1"/>
</dbReference>
<dbReference type="KEGG" id="haa:A5892_00295"/>
<name>A0A172YA42_9GAMM</name>
<protein>
    <recommendedName>
        <fullName evidence="4">Copper resistance protein NlpE</fullName>
    </recommendedName>
</protein>
<reference evidence="2 3" key="1">
    <citation type="submission" date="2016-04" db="EMBL/GenBank/DDBJ databases">
        <title>Complete Genome Sequence of Halotalea alkalilenta IHB B 13600.</title>
        <authorList>
            <person name="Swarnkar M.K."/>
            <person name="Sharma A."/>
            <person name="Kaushal K."/>
            <person name="Soni R."/>
            <person name="Rana S."/>
            <person name="Singh A.K."/>
            <person name="Gulati A."/>
        </authorList>
    </citation>
    <scope>NUCLEOTIDE SEQUENCE [LARGE SCALE GENOMIC DNA]</scope>
    <source>
        <strain evidence="2 3">IHB B 13600</strain>
    </source>
</reference>
<dbReference type="Gene3D" id="2.40.128.640">
    <property type="match status" value="1"/>
</dbReference>
<evidence type="ECO:0000313" key="2">
    <source>
        <dbReference type="EMBL" id="ANF56098.1"/>
    </source>
</evidence>
<proteinExistence type="predicted"/>
<dbReference type="STRING" id="376489.A5892_00295"/>
<evidence type="ECO:0008006" key="4">
    <source>
        <dbReference type="Google" id="ProtNLM"/>
    </source>
</evidence>
<dbReference type="EMBL" id="CP015243">
    <property type="protein sequence ID" value="ANF56098.1"/>
    <property type="molecule type" value="Genomic_DNA"/>
</dbReference>
<dbReference type="AlphaFoldDB" id="A0A172YA42"/>